<keyword evidence="1" id="KW-1133">Transmembrane helix</keyword>
<sequence>MISCSCNKFLNKFLKDNPINLLFIRSFSLTLKFILIINVVIDIEISSNNPKRIIKIKDMLESLSKCLSEEINKNKDELVKTDDKNNVMNIGML</sequence>
<dbReference type="KEGG" id="mcol:MCOLE_v1c02600"/>
<keyword evidence="3" id="KW-1185">Reference proteome</keyword>
<organism evidence="2 3">
    <name type="scientific">Mesoplasma coleopterae</name>
    <dbReference type="NCBI Taxonomy" id="324078"/>
    <lineage>
        <taxon>Bacteria</taxon>
        <taxon>Bacillati</taxon>
        <taxon>Mycoplasmatota</taxon>
        <taxon>Mollicutes</taxon>
        <taxon>Entomoplasmatales</taxon>
        <taxon>Entomoplasmataceae</taxon>
        <taxon>Mesoplasma</taxon>
    </lineage>
</organism>
<gene>
    <name evidence="2" type="ORF">MCOLE_v1c02600</name>
</gene>
<protein>
    <submittedName>
        <fullName evidence="2">Uncharacterized protein</fullName>
    </submittedName>
</protein>
<evidence type="ECO:0000313" key="2">
    <source>
        <dbReference type="EMBL" id="ATZ20774.1"/>
    </source>
</evidence>
<evidence type="ECO:0000313" key="3">
    <source>
        <dbReference type="Proteomes" id="UP000232221"/>
    </source>
</evidence>
<feature type="transmembrane region" description="Helical" evidence="1">
    <location>
        <begin position="21"/>
        <end position="41"/>
    </location>
</feature>
<reference evidence="2 3" key="1">
    <citation type="submission" date="2017-11" db="EMBL/GenBank/DDBJ databases">
        <title>Genome sequence of Mesoplasma coleopterae BARC 779 (ATCC 49583).</title>
        <authorList>
            <person name="Lo W.-S."/>
            <person name="Kuo C.-H."/>
        </authorList>
    </citation>
    <scope>NUCLEOTIDE SEQUENCE [LARGE SCALE GENOMIC DNA]</scope>
    <source>
        <strain evidence="2 3">BARC 779</strain>
    </source>
</reference>
<evidence type="ECO:0000256" key="1">
    <source>
        <dbReference type="SAM" id="Phobius"/>
    </source>
</evidence>
<dbReference type="EMBL" id="CP024968">
    <property type="protein sequence ID" value="ATZ20774.1"/>
    <property type="molecule type" value="Genomic_DNA"/>
</dbReference>
<proteinExistence type="predicted"/>
<name>A0A2K8P1X9_9MOLU</name>
<keyword evidence="1" id="KW-0812">Transmembrane</keyword>
<keyword evidence="1" id="KW-0472">Membrane</keyword>
<dbReference type="RefSeq" id="WP_164704226.1">
    <property type="nucleotide sequence ID" value="NZ_CP022511.1"/>
</dbReference>
<accession>A0A2K8P1X9</accession>
<dbReference type="Proteomes" id="UP000232221">
    <property type="component" value="Chromosome"/>
</dbReference>
<dbReference type="AlphaFoldDB" id="A0A2K8P1X9"/>